<keyword evidence="2" id="KW-0732">Signal</keyword>
<feature type="signal peptide" evidence="2">
    <location>
        <begin position="1"/>
        <end position="23"/>
    </location>
</feature>
<evidence type="ECO:0000256" key="1">
    <source>
        <dbReference type="ARBA" id="ARBA00004196"/>
    </source>
</evidence>
<dbReference type="SUPFAM" id="SSF53822">
    <property type="entry name" value="Periplasmic binding protein-like I"/>
    <property type="match status" value="1"/>
</dbReference>
<evidence type="ECO:0000313" key="5">
    <source>
        <dbReference type="Proteomes" id="UP000663801"/>
    </source>
</evidence>
<dbReference type="GO" id="GO:0030246">
    <property type="term" value="F:carbohydrate binding"/>
    <property type="evidence" value="ECO:0007669"/>
    <property type="project" value="TreeGrafter"/>
</dbReference>
<reference evidence="4" key="1">
    <citation type="submission" date="2021-01" db="EMBL/GenBank/DDBJ databases">
        <title>KCTC 19127 draft genome.</title>
        <authorList>
            <person name="An D."/>
        </authorList>
    </citation>
    <scope>NUCLEOTIDE SEQUENCE</scope>
    <source>
        <strain evidence="4">KCTC 19127</strain>
    </source>
</reference>
<dbReference type="Proteomes" id="UP000663801">
    <property type="component" value="Unassembled WGS sequence"/>
</dbReference>
<dbReference type="Gene3D" id="3.40.50.2300">
    <property type="match status" value="2"/>
</dbReference>
<dbReference type="InterPro" id="IPR028082">
    <property type="entry name" value="Peripla_BP_I"/>
</dbReference>
<feature type="domain" description="Periplasmic binding protein" evidence="3">
    <location>
        <begin position="48"/>
        <end position="303"/>
    </location>
</feature>
<sequence>MKRSIPLALGAAALLTFSLAGCAADAGSTTSEAAGSASADCTDGPIKIGLIPKLGTDPYMVTVQKAVEAAAAKDGSTVIYTSPSDATGAAQIPFVNQLISQDVDVIAISGSDLNSASAALAKAKEAGIKVIAWDSDVATDSRAFFLNQADTSKIGDQMLASLADMIGSEGDFAILSSTQTAVNQNAWIESIKDKLANDSKYSKMKLVTVAYGEEKADVNAQKAKELVQAYPDLKGIIVPAGIGLPAASEALSQSGDLGRVKISGLGPVSLVSQYIETGNVQDVWWNVTNLGTLTFATAQQYAQCKIEPKAGTKYSVDGLGEFTVGDNGTVLLGEPTIVTPENMKDFSF</sequence>
<protein>
    <submittedName>
        <fullName evidence="4">Substrate-binding domain-containing protein</fullName>
    </submittedName>
</protein>
<dbReference type="InterPro" id="IPR050555">
    <property type="entry name" value="Bact_Solute-Bind_Prot2"/>
</dbReference>
<name>A0A938YNH8_9ACTN</name>
<comment type="subcellular location">
    <subcellularLocation>
        <location evidence="1">Cell envelope</location>
    </subcellularLocation>
</comment>
<gene>
    <name evidence="4" type="ORF">JL107_16130</name>
</gene>
<evidence type="ECO:0000256" key="2">
    <source>
        <dbReference type="SAM" id="SignalP"/>
    </source>
</evidence>
<dbReference type="PANTHER" id="PTHR30036:SF8">
    <property type="entry name" value="ABC-TYPE SUGAR TRANSPORT SYSTEM PERIPLASMIC COMPONENT-LIKE PROTEIN"/>
    <property type="match status" value="1"/>
</dbReference>
<dbReference type="AlphaFoldDB" id="A0A938YNH8"/>
<organism evidence="4 5">
    <name type="scientific">Nakamurella flavida</name>
    <dbReference type="NCBI Taxonomy" id="363630"/>
    <lineage>
        <taxon>Bacteria</taxon>
        <taxon>Bacillati</taxon>
        <taxon>Actinomycetota</taxon>
        <taxon>Actinomycetes</taxon>
        <taxon>Nakamurellales</taxon>
        <taxon>Nakamurellaceae</taxon>
        <taxon>Nakamurella</taxon>
    </lineage>
</organism>
<dbReference type="InterPro" id="IPR025997">
    <property type="entry name" value="SBP_2_dom"/>
</dbReference>
<dbReference type="EMBL" id="JAERWL010000014">
    <property type="protein sequence ID" value="MBM9477978.1"/>
    <property type="molecule type" value="Genomic_DNA"/>
</dbReference>
<comment type="caution">
    <text evidence="4">The sequence shown here is derived from an EMBL/GenBank/DDBJ whole genome shotgun (WGS) entry which is preliminary data.</text>
</comment>
<dbReference type="PANTHER" id="PTHR30036">
    <property type="entry name" value="D-XYLOSE-BINDING PERIPLASMIC PROTEIN"/>
    <property type="match status" value="1"/>
</dbReference>
<feature type="chain" id="PRO_5038628293" evidence="2">
    <location>
        <begin position="24"/>
        <end position="348"/>
    </location>
</feature>
<dbReference type="Pfam" id="PF13407">
    <property type="entry name" value="Peripla_BP_4"/>
    <property type="match status" value="1"/>
</dbReference>
<keyword evidence="5" id="KW-1185">Reference proteome</keyword>
<evidence type="ECO:0000313" key="4">
    <source>
        <dbReference type="EMBL" id="MBM9477978.1"/>
    </source>
</evidence>
<dbReference type="PROSITE" id="PS51257">
    <property type="entry name" value="PROKAR_LIPOPROTEIN"/>
    <property type="match status" value="1"/>
</dbReference>
<evidence type="ECO:0000259" key="3">
    <source>
        <dbReference type="Pfam" id="PF13407"/>
    </source>
</evidence>
<accession>A0A938YNH8</accession>
<proteinExistence type="predicted"/>
<dbReference type="GO" id="GO:0030288">
    <property type="term" value="C:outer membrane-bounded periplasmic space"/>
    <property type="evidence" value="ECO:0007669"/>
    <property type="project" value="TreeGrafter"/>
</dbReference>
<dbReference type="RefSeq" id="WP_205258097.1">
    <property type="nucleotide sequence ID" value="NZ_BAAAPV010000002.1"/>
</dbReference>